<dbReference type="AlphaFoldDB" id="A0A8J6KXW2"/>
<accession>A0A8J6KXW2</accession>
<keyword evidence="3" id="KW-0413">Isomerase</keyword>
<dbReference type="EMBL" id="JAATJU010023791">
    <property type="protein sequence ID" value="KAH0507022.1"/>
    <property type="molecule type" value="Genomic_DNA"/>
</dbReference>
<organism evidence="5 6">
    <name type="scientific">Microtus ochrogaster</name>
    <name type="common">Prairie vole</name>
    <dbReference type="NCBI Taxonomy" id="79684"/>
    <lineage>
        <taxon>Eukaryota</taxon>
        <taxon>Metazoa</taxon>
        <taxon>Chordata</taxon>
        <taxon>Craniata</taxon>
        <taxon>Vertebrata</taxon>
        <taxon>Euteleostomi</taxon>
        <taxon>Mammalia</taxon>
        <taxon>Eutheria</taxon>
        <taxon>Euarchontoglires</taxon>
        <taxon>Glires</taxon>
        <taxon>Rodentia</taxon>
        <taxon>Myomorpha</taxon>
        <taxon>Muroidea</taxon>
        <taxon>Cricetidae</taxon>
        <taxon>Arvicolinae</taxon>
        <taxon>Microtus</taxon>
    </lineage>
</organism>
<dbReference type="PANTHER" id="PTHR45745:SF3">
    <property type="entry name" value="PHOSPHOPENTOMUTASE"/>
    <property type="match status" value="1"/>
</dbReference>
<dbReference type="Proteomes" id="UP000710432">
    <property type="component" value="Unassembled WGS sequence"/>
</dbReference>
<keyword evidence="1" id="KW-0479">Metal-binding</keyword>
<protein>
    <submittedName>
        <fullName evidence="5">Phosphoglucomutase-2</fullName>
    </submittedName>
</protein>
<dbReference type="Pfam" id="PF02879">
    <property type="entry name" value="PGM_PMM_II"/>
    <property type="match status" value="1"/>
</dbReference>
<evidence type="ECO:0000256" key="3">
    <source>
        <dbReference type="ARBA" id="ARBA00023235"/>
    </source>
</evidence>
<dbReference type="GO" id="GO:0005634">
    <property type="term" value="C:nucleus"/>
    <property type="evidence" value="ECO:0007669"/>
    <property type="project" value="TreeGrafter"/>
</dbReference>
<sequence length="246" mass="27311">MAVASVATGTPAPGVSDWGMDAQMDQETAQWLRWDQNLLTLESVKQLIAEGNKEELQKCFVSRMEFGTAGLRAPMGAGNSRMNDLTIIQTTQGFCRSVNKESKEKFVHTSVHGVGHEFVQLAFKAFELAPPEAVPQQKDPDPDFPTVKYPNPEEGRGVLTLSFALADKIKAKIILANDTDADRLAVSEEQDSGEWRVYSGNELGALLGWWLFRSWREKNPDRSTLKDTYMLSSTVSSKMVRAIALK</sequence>
<evidence type="ECO:0000256" key="2">
    <source>
        <dbReference type="ARBA" id="ARBA00022842"/>
    </source>
</evidence>
<evidence type="ECO:0000256" key="1">
    <source>
        <dbReference type="ARBA" id="ARBA00022723"/>
    </source>
</evidence>
<dbReference type="GO" id="GO:0006166">
    <property type="term" value="P:purine ribonucleoside salvage"/>
    <property type="evidence" value="ECO:0007669"/>
    <property type="project" value="TreeGrafter"/>
</dbReference>
<dbReference type="GO" id="GO:0046872">
    <property type="term" value="F:metal ion binding"/>
    <property type="evidence" value="ECO:0007669"/>
    <property type="project" value="UniProtKB-KW"/>
</dbReference>
<dbReference type="InterPro" id="IPR016055">
    <property type="entry name" value="A-D-PHexomutase_a/b/a-I/II/III"/>
</dbReference>
<comment type="caution">
    <text evidence="5">The sequence shown here is derived from an EMBL/GenBank/DDBJ whole genome shotgun (WGS) entry which is preliminary data.</text>
</comment>
<keyword evidence="2" id="KW-0460">Magnesium</keyword>
<evidence type="ECO:0000313" key="6">
    <source>
        <dbReference type="Proteomes" id="UP000710432"/>
    </source>
</evidence>
<feature type="domain" description="Alpha-D-phosphohexomutase alpha/beta/alpha" evidence="4">
    <location>
        <begin position="94"/>
        <end position="189"/>
    </location>
</feature>
<name>A0A8J6KXW2_MICOH</name>
<dbReference type="Gene3D" id="3.40.120.10">
    <property type="entry name" value="Alpha-D-Glucose-1,6-Bisphosphate, subunit A, domain 3"/>
    <property type="match status" value="2"/>
</dbReference>
<dbReference type="GO" id="GO:0008973">
    <property type="term" value="F:phosphopentomutase activity"/>
    <property type="evidence" value="ECO:0007669"/>
    <property type="project" value="TreeGrafter"/>
</dbReference>
<evidence type="ECO:0000313" key="5">
    <source>
        <dbReference type="EMBL" id="KAH0507022.1"/>
    </source>
</evidence>
<proteinExistence type="predicted"/>
<dbReference type="SUPFAM" id="SSF53738">
    <property type="entry name" value="Phosphoglucomutase, first 3 domains"/>
    <property type="match status" value="2"/>
</dbReference>
<dbReference type="GO" id="GO:0005975">
    <property type="term" value="P:carbohydrate metabolic process"/>
    <property type="evidence" value="ECO:0007669"/>
    <property type="project" value="InterPro"/>
</dbReference>
<gene>
    <name evidence="5" type="ORF">LTLLF_170925</name>
</gene>
<reference evidence="5" key="1">
    <citation type="submission" date="2020-03" db="EMBL/GenBank/DDBJ databases">
        <title>Studies in the Genomics of Life Span.</title>
        <authorList>
            <person name="Glass D."/>
        </authorList>
    </citation>
    <scope>NUCLEOTIDE SEQUENCE</scope>
    <source>
        <strain evidence="5">LTLLF</strain>
        <tissue evidence="5">Muscle</tissue>
    </source>
</reference>
<dbReference type="PANTHER" id="PTHR45745">
    <property type="entry name" value="PHOSPHOMANNOMUTASE 45A"/>
    <property type="match status" value="1"/>
</dbReference>
<dbReference type="InterPro" id="IPR005845">
    <property type="entry name" value="A-D-PHexomutase_a/b/a-II"/>
</dbReference>
<evidence type="ECO:0000259" key="4">
    <source>
        <dbReference type="Pfam" id="PF02879"/>
    </source>
</evidence>